<feature type="chain" id="PRO_5031328847" description="Glycosyl transferase 64 domain-containing protein" evidence="1">
    <location>
        <begin position="24"/>
        <end position="742"/>
    </location>
</feature>
<keyword evidence="1" id="KW-0732">Signal</keyword>
<dbReference type="AlphaFoldDB" id="A0A7S1IIN1"/>
<protein>
    <recommendedName>
        <fullName evidence="3">Glycosyl transferase 64 domain-containing protein</fullName>
    </recommendedName>
</protein>
<evidence type="ECO:0008006" key="3">
    <source>
        <dbReference type="Google" id="ProtNLM"/>
    </source>
</evidence>
<evidence type="ECO:0000313" key="2">
    <source>
        <dbReference type="EMBL" id="CAD9013838.1"/>
    </source>
</evidence>
<name>A0A7S1IIN1_9EUGL</name>
<proteinExistence type="predicted"/>
<sequence length="742" mass="85273">MRLQWRLLAAVFLLVATWIFTVGPPSALQEALELVDASSPHPPIGQYRVHEQYAGVSTGSQGDVSPDDQMYLPPMYTSLYLHLLPCVGIATRPVPPPRPLPRNPRFVLLVDSWERQQTGTKTVESLASIVEQYGLVFVAPHVRMSNIQGIPGWTQWRSPHALDGFTPAKWLLPMSEYYDVPYSAGHLPMVSYEDFVARSNSTITTALMLDWEKNSCKGGRPEWYPAYGASMQALQMKCFDGHFPAKSLTPQIVDDWFALGNGVALAEAEGRPPPPVPSVAMLNWRKHTFGPDFWFMDLWKGKCRFRWNAKWNRTAVEFAQRELPRRYVAIKIRSGDWLRHYWRPKSRDEVQVCFDHIAQAAQYYLKHLGHSPDTPVFMATEWPNPPESKYHYATVSYLTAAFNSLHRAVRIVSYTNNAYDIGIVTLVQFHVLLNAAVVVGLEDTMLQLVRQYNPRLPLALVGSQSGRKCDNWNPPPAGGRPPPRFLYLVQARKLDEVLQISDDSEMLCLTFGERSPYCDYRPHTTWTSGRNHLWKRAIRLPRRYEYYIFMDDDVHLTTPKGFEAMLLKYRPAIAAPGSAVHFPSDFKDKNTEALRIGTFDAMCNAYHQDVFFHSLVLPYYDGMDSFTWWASQLYAIYLAHIFHPDEVYGFQLLPTTNSRREGTYPQRWDLPAMNKPFLDECIPEADPRRPLWKGFVQVAVRQATAAPGTRRHLLPKETLDEYLNRDTPWWRKVKQIRDEAFA</sequence>
<feature type="signal peptide" evidence="1">
    <location>
        <begin position="1"/>
        <end position="23"/>
    </location>
</feature>
<organism evidence="2">
    <name type="scientific">Eutreptiella gymnastica</name>
    <dbReference type="NCBI Taxonomy" id="73025"/>
    <lineage>
        <taxon>Eukaryota</taxon>
        <taxon>Discoba</taxon>
        <taxon>Euglenozoa</taxon>
        <taxon>Euglenida</taxon>
        <taxon>Spirocuta</taxon>
        <taxon>Euglenophyceae</taxon>
        <taxon>Eutreptiales</taxon>
        <taxon>Eutreptiaceae</taxon>
        <taxon>Eutreptiella</taxon>
    </lineage>
</organism>
<reference evidence="2" key="1">
    <citation type="submission" date="2021-01" db="EMBL/GenBank/DDBJ databases">
        <authorList>
            <person name="Corre E."/>
            <person name="Pelletier E."/>
            <person name="Niang G."/>
            <person name="Scheremetjew M."/>
            <person name="Finn R."/>
            <person name="Kale V."/>
            <person name="Holt S."/>
            <person name="Cochrane G."/>
            <person name="Meng A."/>
            <person name="Brown T."/>
            <person name="Cohen L."/>
        </authorList>
    </citation>
    <scope>NUCLEOTIDE SEQUENCE</scope>
    <source>
        <strain evidence="2">NIES-381</strain>
    </source>
</reference>
<evidence type="ECO:0000256" key="1">
    <source>
        <dbReference type="SAM" id="SignalP"/>
    </source>
</evidence>
<accession>A0A7S1IIN1</accession>
<dbReference type="EMBL" id="HBGA01066846">
    <property type="protein sequence ID" value="CAD9013838.1"/>
    <property type="molecule type" value="Transcribed_RNA"/>
</dbReference>
<gene>
    <name evidence="2" type="ORF">EGYM00392_LOCUS24941</name>
</gene>